<dbReference type="Proteomes" id="UP000308271">
    <property type="component" value="Unassembled WGS sequence"/>
</dbReference>
<feature type="transmembrane region" description="Helical" evidence="1">
    <location>
        <begin position="12"/>
        <end position="31"/>
    </location>
</feature>
<dbReference type="EMBL" id="VDCH01000012">
    <property type="protein sequence ID" value="TNJ38862.1"/>
    <property type="molecule type" value="Genomic_DNA"/>
</dbReference>
<feature type="transmembrane region" description="Helical" evidence="1">
    <location>
        <begin position="37"/>
        <end position="55"/>
    </location>
</feature>
<reference evidence="2 3" key="1">
    <citation type="submission" date="2019-05" db="EMBL/GenBank/DDBJ databases">
        <title>Draft Whole-Genome sequence of the green sulfur bacterium Chlorobaculum thiosulfatiphilum DSM 249.</title>
        <authorList>
            <person name="Meyer T.E."/>
            <person name="Kyndt J.A."/>
        </authorList>
    </citation>
    <scope>NUCLEOTIDE SEQUENCE [LARGE SCALE GENOMIC DNA]</scope>
    <source>
        <strain evidence="2 3">DSM 249</strain>
    </source>
</reference>
<keyword evidence="1" id="KW-1133">Transmembrane helix</keyword>
<organism evidence="2 3">
    <name type="scientific">Chlorobaculum thiosulfatiphilum</name>
    <name type="common">Chlorobium limicola f.sp. thiosulfatophilum</name>
    <dbReference type="NCBI Taxonomy" id="115852"/>
    <lineage>
        <taxon>Bacteria</taxon>
        <taxon>Pseudomonadati</taxon>
        <taxon>Chlorobiota</taxon>
        <taxon>Chlorobiia</taxon>
        <taxon>Chlorobiales</taxon>
        <taxon>Chlorobiaceae</taxon>
        <taxon>Chlorobaculum</taxon>
    </lineage>
</organism>
<evidence type="ECO:0000313" key="3">
    <source>
        <dbReference type="Proteomes" id="UP000308271"/>
    </source>
</evidence>
<protein>
    <recommendedName>
        <fullName evidence="4">DUF4199 domain-containing protein</fullName>
    </recommendedName>
</protein>
<evidence type="ECO:0000313" key="2">
    <source>
        <dbReference type="EMBL" id="TNJ38862.1"/>
    </source>
</evidence>
<accession>A0A5C4S6K6</accession>
<dbReference type="RefSeq" id="WP_139456948.1">
    <property type="nucleotide sequence ID" value="NZ_VDCH01000012.1"/>
</dbReference>
<name>A0A5C4S6K6_CHLTI</name>
<sequence length="172" mass="18419">MGVETVPGRPSKVPALLVGAVLLVLTTTLPYLTLINAVLFAGIIASGSAAAWYYIMRHQIRLEHGEAFVLGALSGFAGGALSVLAAYLLEKWFGYIPGLESLQLLVAWASRLAPEEAPNFQQMLALVTAPKEISLSDLLVSMLLTGMFYAPFSGLGGRLTVFVLKQRAKKKV</sequence>
<keyword evidence="3" id="KW-1185">Reference proteome</keyword>
<comment type="caution">
    <text evidence="2">The sequence shown here is derived from an EMBL/GenBank/DDBJ whole genome shotgun (WGS) entry which is preliminary data.</text>
</comment>
<evidence type="ECO:0008006" key="4">
    <source>
        <dbReference type="Google" id="ProtNLM"/>
    </source>
</evidence>
<dbReference type="OrthoDB" id="598187at2"/>
<dbReference type="AlphaFoldDB" id="A0A5C4S6K6"/>
<keyword evidence="1" id="KW-0812">Transmembrane</keyword>
<evidence type="ECO:0000256" key="1">
    <source>
        <dbReference type="SAM" id="Phobius"/>
    </source>
</evidence>
<gene>
    <name evidence="2" type="ORF">FGF66_06975</name>
</gene>
<proteinExistence type="predicted"/>
<keyword evidence="1" id="KW-0472">Membrane</keyword>
<feature type="transmembrane region" description="Helical" evidence="1">
    <location>
        <begin position="67"/>
        <end position="89"/>
    </location>
</feature>
<feature type="transmembrane region" description="Helical" evidence="1">
    <location>
        <begin position="138"/>
        <end position="164"/>
    </location>
</feature>